<reference evidence="1" key="1">
    <citation type="submission" date="2021-06" db="EMBL/GenBank/DDBJ databases">
        <authorList>
            <person name="Hodson N. C."/>
            <person name="Mongue J. A."/>
            <person name="Jaron S. K."/>
        </authorList>
    </citation>
    <scope>NUCLEOTIDE SEQUENCE</scope>
</reference>
<sequence length="55" mass="6144">HENLAQQCLELASCQLNLAVRSAFERLHSTVALINTGKVDNWSGTFMRRNQGNSL</sequence>
<accession>A0A8J2JSN1</accession>
<gene>
    <name evidence="1" type="ORF">AFUS01_LOCUS15471</name>
</gene>
<evidence type="ECO:0000313" key="1">
    <source>
        <dbReference type="EMBL" id="CAG7726563.1"/>
    </source>
</evidence>
<evidence type="ECO:0000313" key="2">
    <source>
        <dbReference type="Proteomes" id="UP000708208"/>
    </source>
</evidence>
<organism evidence="1 2">
    <name type="scientific">Allacma fusca</name>
    <dbReference type="NCBI Taxonomy" id="39272"/>
    <lineage>
        <taxon>Eukaryota</taxon>
        <taxon>Metazoa</taxon>
        <taxon>Ecdysozoa</taxon>
        <taxon>Arthropoda</taxon>
        <taxon>Hexapoda</taxon>
        <taxon>Collembola</taxon>
        <taxon>Symphypleona</taxon>
        <taxon>Sminthuridae</taxon>
        <taxon>Allacma</taxon>
    </lineage>
</organism>
<keyword evidence="2" id="KW-1185">Reference proteome</keyword>
<proteinExistence type="predicted"/>
<comment type="caution">
    <text evidence="1">The sequence shown here is derived from an EMBL/GenBank/DDBJ whole genome shotgun (WGS) entry which is preliminary data.</text>
</comment>
<name>A0A8J2JSN1_9HEXA</name>
<feature type="non-terminal residue" evidence="1">
    <location>
        <position position="1"/>
    </location>
</feature>
<dbReference type="EMBL" id="CAJVCH010137151">
    <property type="protein sequence ID" value="CAG7726563.1"/>
    <property type="molecule type" value="Genomic_DNA"/>
</dbReference>
<dbReference type="Proteomes" id="UP000708208">
    <property type="component" value="Unassembled WGS sequence"/>
</dbReference>
<dbReference type="AlphaFoldDB" id="A0A8J2JSN1"/>
<protein>
    <submittedName>
        <fullName evidence="1">Uncharacterized protein</fullName>
    </submittedName>
</protein>